<dbReference type="RefSeq" id="WP_002813260.1">
    <property type="nucleotide sequence ID" value="NZ_CP017875.1"/>
</dbReference>
<dbReference type="InterPro" id="IPR036291">
    <property type="entry name" value="NAD(P)-bd_dom_sf"/>
</dbReference>
<dbReference type="SUPFAM" id="SSF51735">
    <property type="entry name" value="NAD(P)-binding Rossmann-fold domains"/>
    <property type="match status" value="1"/>
</dbReference>
<proteinExistence type="predicted"/>
<dbReference type="Gene3D" id="3.40.50.720">
    <property type="entry name" value="NAD(P)-binding Rossmann-like Domain"/>
    <property type="match status" value="1"/>
</dbReference>
<gene>
    <name evidence="2" type="ORF">CRL21_07030</name>
</gene>
<sequence>MKNAIVFGATGYVGLALVKKLLSENINVLAIGRKDDRYFFEKLNFNSDKVRYLQINQPLEIFLNDLLRYENFKQDCVLYHLAWSGVDRLTNGGIRDQIRNLYISSEVLSFANEFGCKKFINASSQEEAIFKKYLKSNKWKNEKYTSSPLYYAGSKFANVELVKLLSYLKKIDYVNTRFSIVLDESLDGVSFVASTFKKLQNYEEIPEVKNTQPCEIVLLDELVDAYYKIGLYGKHGIDYYLGQGCPNTLMNYFLNFKSIINSEDNLRQDSFSEDILDIFNPKSLELDTGFVFNKTYKSLAKEAK</sequence>
<protein>
    <submittedName>
        <fullName evidence="2">NAD(P)-dependent oxidoreductase</fullName>
    </submittedName>
</protein>
<organism evidence="2">
    <name type="scientific">Campylobacter coli</name>
    <dbReference type="NCBI Taxonomy" id="195"/>
    <lineage>
        <taxon>Bacteria</taxon>
        <taxon>Pseudomonadati</taxon>
        <taxon>Campylobacterota</taxon>
        <taxon>Epsilonproteobacteria</taxon>
        <taxon>Campylobacterales</taxon>
        <taxon>Campylobacteraceae</taxon>
        <taxon>Campylobacter</taxon>
    </lineage>
</organism>
<dbReference type="Pfam" id="PF01370">
    <property type="entry name" value="Epimerase"/>
    <property type="match status" value="1"/>
</dbReference>
<dbReference type="InterPro" id="IPR001509">
    <property type="entry name" value="Epimerase_deHydtase"/>
</dbReference>
<evidence type="ECO:0000313" key="2">
    <source>
        <dbReference type="EMBL" id="EAK6719939.1"/>
    </source>
</evidence>
<dbReference type="AlphaFoldDB" id="A0A5T1AEH4"/>
<name>A0A5T1AEH4_CAMCO</name>
<dbReference type="EMBL" id="AACIFC010000054">
    <property type="protein sequence ID" value="EAK6719939.1"/>
    <property type="molecule type" value="Genomic_DNA"/>
</dbReference>
<reference evidence="2" key="1">
    <citation type="submission" date="2018-05" db="EMBL/GenBank/DDBJ databases">
        <authorList>
            <consortium name="GenomeTrakr network: Whole genome sequencing for foodborne pathogen traceback"/>
        </authorList>
    </citation>
    <scope>NUCLEOTIDE SEQUENCE</scope>
    <source>
        <strain evidence="2">NC_C3488</strain>
    </source>
</reference>
<accession>A0A5T1AEH4</accession>
<evidence type="ECO:0000259" key="1">
    <source>
        <dbReference type="Pfam" id="PF01370"/>
    </source>
</evidence>
<comment type="caution">
    <text evidence="2">The sequence shown here is derived from an EMBL/GenBank/DDBJ whole genome shotgun (WGS) entry which is preliminary data.</text>
</comment>
<feature type="domain" description="NAD-dependent epimerase/dehydratase" evidence="1">
    <location>
        <begin position="5"/>
        <end position="208"/>
    </location>
</feature>